<gene>
    <name evidence="1" type="ordered locus">AciPR4_2361</name>
</gene>
<reference evidence="1 2" key="1">
    <citation type="journal article" date="2012" name="Stand. Genomic Sci.">
        <title>Complete genome sequence of Terriglobus saanensis type strain SP1PR4(T), an Acidobacteria from tundra soil.</title>
        <authorList>
            <person name="Rawat S.R."/>
            <person name="Mannisto M.K."/>
            <person name="Starovoytov V."/>
            <person name="Goodwin L."/>
            <person name="Nolan M."/>
            <person name="Hauser L."/>
            <person name="Land M."/>
            <person name="Davenport K.W."/>
            <person name="Woyke T."/>
            <person name="Haggblom M.M."/>
        </authorList>
    </citation>
    <scope>NUCLEOTIDE SEQUENCE</scope>
    <source>
        <strain evidence="2">ATCC BAA-1853 / DSM 23119 / SP1PR4</strain>
    </source>
</reference>
<dbReference type="eggNOG" id="ENOG50348ZU">
    <property type="taxonomic scope" value="Bacteria"/>
</dbReference>
<dbReference type="EMBL" id="CP002467">
    <property type="protein sequence ID" value="ADV83141.1"/>
    <property type="molecule type" value="Genomic_DNA"/>
</dbReference>
<proteinExistence type="predicted"/>
<evidence type="ECO:0000313" key="1">
    <source>
        <dbReference type="EMBL" id="ADV83141.1"/>
    </source>
</evidence>
<dbReference type="AlphaFoldDB" id="E8UYI8"/>
<organism evidence="1 2">
    <name type="scientific">Terriglobus saanensis (strain ATCC BAA-1853 / DSM 23119 / SP1PR4)</name>
    <dbReference type="NCBI Taxonomy" id="401053"/>
    <lineage>
        <taxon>Bacteria</taxon>
        <taxon>Pseudomonadati</taxon>
        <taxon>Acidobacteriota</taxon>
        <taxon>Terriglobia</taxon>
        <taxon>Terriglobales</taxon>
        <taxon>Acidobacteriaceae</taxon>
        <taxon>Terriglobus</taxon>
    </lineage>
</organism>
<dbReference type="KEGG" id="tsa:AciPR4_2361"/>
<dbReference type="Proteomes" id="UP000006844">
    <property type="component" value="Chromosome"/>
</dbReference>
<evidence type="ECO:0000313" key="2">
    <source>
        <dbReference type="Proteomes" id="UP000006844"/>
    </source>
</evidence>
<keyword evidence="2" id="KW-1185">Reference proteome</keyword>
<sequence length="93" mass="10606">MQVRMIIFPGEDGLDVVIWGKWRQGSMRARHFDNRTSMLATLENLRLLSPQESRDLESFVFTDYCPIYSAEIDEEVLAAHGFRSAENLGGTPD</sequence>
<dbReference type="HOGENOM" id="CLU_2572705_0_0_0"/>
<protein>
    <submittedName>
        <fullName evidence="1">Uncharacterized protein</fullName>
    </submittedName>
</protein>
<name>E8UYI8_TERSS</name>
<accession>E8UYI8</accession>